<proteinExistence type="predicted"/>
<dbReference type="Proteomes" id="UP000742631">
    <property type="component" value="Unassembled WGS sequence"/>
</dbReference>
<gene>
    <name evidence="1" type="ORF">K8W01_07795</name>
</gene>
<evidence type="ECO:0000313" key="1">
    <source>
        <dbReference type="EMBL" id="HJE23547.1"/>
    </source>
</evidence>
<dbReference type="EMBL" id="DYYG01000025">
    <property type="protein sequence ID" value="HJE23547.1"/>
    <property type="molecule type" value="Genomic_DNA"/>
</dbReference>
<dbReference type="AlphaFoldDB" id="A0A921E212"/>
<reference evidence="1" key="2">
    <citation type="submission" date="2021-09" db="EMBL/GenBank/DDBJ databases">
        <authorList>
            <person name="Gilroy R."/>
        </authorList>
    </citation>
    <scope>NUCLEOTIDE SEQUENCE</scope>
    <source>
        <strain evidence="1">316</strain>
    </source>
</reference>
<sequence length="78" mass="8041">MAQPARTTSAASDTLLDTATLLLAGLTALVVILRHEADHPAAAPQAAVTRPAVAPAVTGAAEAEAERQALYRDMLLHD</sequence>
<organism evidence="1 2">
    <name type="scientific">Methylorubrum populi</name>
    <dbReference type="NCBI Taxonomy" id="223967"/>
    <lineage>
        <taxon>Bacteria</taxon>
        <taxon>Pseudomonadati</taxon>
        <taxon>Pseudomonadota</taxon>
        <taxon>Alphaproteobacteria</taxon>
        <taxon>Hyphomicrobiales</taxon>
        <taxon>Methylobacteriaceae</taxon>
        <taxon>Methylorubrum</taxon>
    </lineage>
</organism>
<protein>
    <submittedName>
        <fullName evidence="1">Uncharacterized protein</fullName>
    </submittedName>
</protein>
<name>A0A921E212_9HYPH</name>
<comment type="caution">
    <text evidence="1">The sequence shown here is derived from an EMBL/GenBank/DDBJ whole genome shotgun (WGS) entry which is preliminary data.</text>
</comment>
<reference evidence="1" key="1">
    <citation type="journal article" date="2021" name="PeerJ">
        <title>Extensive microbial diversity within the chicken gut microbiome revealed by metagenomics and culture.</title>
        <authorList>
            <person name="Gilroy R."/>
            <person name="Ravi A."/>
            <person name="Getino M."/>
            <person name="Pursley I."/>
            <person name="Horton D.L."/>
            <person name="Alikhan N.F."/>
            <person name="Baker D."/>
            <person name="Gharbi K."/>
            <person name="Hall N."/>
            <person name="Watson M."/>
            <person name="Adriaenssens E.M."/>
            <person name="Foster-Nyarko E."/>
            <person name="Jarju S."/>
            <person name="Secka A."/>
            <person name="Antonio M."/>
            <person name="Oren A."/>
            <person name="Chaudhuri R.R."/>
            <person name="La Ragione R."/>
            <person name="Hildebrand F."/>
            <person name="Pallen M.J."/>
        </authorList>
    </citation>
    <scope>NUCLEOTIDE SEQUENCE</scope>
    <source>
        <strain evidence="1">316</strain>
    </source>
</reference>
<evidence type="ECO:0000313" key="2">
    <source>
        <dbReference type="Proteomes" id="UP000742631"/>
    </source>
</evidence>
<accession>A0A921E212</accession>